<feature type="domain" description="NAD-dependent epimerase/dehydratase" evidence="1">
    <location>
        <begin position="3"/>
        <end position="230"/>
    </location>
</feature>
<dbReference type="GO" id="GO:0004029">
    <property type="term" value="F:aldehyde dehydrogenase (NAD+) activity"/>
    <property type="evidence" value="ECO:0007669"/>
    <property type="project" value="TreeGrafter"/>
</dbReference>
<organism evidence="2 3">
    <name type="scientific">Williamsia marianensis</name>
    <dbReference type="NCBI Taxonomy" id="85044"/>
    <lineage>
        <taxon>Bacteria</taxon>
        <taxon>Bacillati</taxon>
        <taxon>Actinomycetota</taxon>
        <taxon>Actinomycetes</taxon>
        <taxon>Mycobacteriales</taxon>
        <taxon>Nocardiaceae</taxon>
        <taxon>Williamsia</taxon>
    </lineage>
</organism>
<dbReference type="PANTHER" id="PTHR48079:SF6">
    <property type="entry name" value="NAD(P)-BINDING DOMAIN-CONTAINING PROTEIN-RELATED"/>
    <property type="match status" value="1"/>
</dbReference>
<dbReference type="EMBL" id="RBKV01000001">
    <property type="protein sequence ID" value="RKR97275.1"/>
    <property type="molecule type" value="Genomic_DNA"/>
</dbReference>
<dbReference type="GO" id="GO:0005737">
    <property type="term" value="C:cytoplasm"/>
    <property type="evidence" value="ECO:0007669"/>
    <property type="project" value="TreeGrafter"/>
</dbReference>
<dbReference type="SUPFAM" id="SSF51735">
    <property type="entry name" value="NAD(P)-binding Rossmann-fold domains"/>
    <property type="match status" value="1"/>
</dbReference>
<gene>
    <name evidence="2" type="ORF">DFJ75_4143</name>
</gene>
<dbReference type="Gene3D" id="3.40.50.720">
    <property type="entry name" value="NAD(P)-binding Rossmann-like Domain"/>
    <property type="match status" value="1"/>
</dbReference>
<sequence>MRVFVTGGTGAVGTRAVPALVAAGHDVTAMARGSEKARILERQGARPVLVSLFDRPGLTVAIAGHDAVVNLATALPSTASFVRRSAWRECERVRTEGSATVVQACLDAGVPRVIQESVVMLYRDGGGRWIDEDHPVDHYPITKGNHAAEANAAEANAARFAGAGGQAIVLRFGLFYGIGAAHSEQIVALARRHIGFVPGPRDSFMSSIHVADAGDAVAAALACAGGTYNVVDDEPLTKGQHAQACADATGAAAWIKGPGRLGLLLGDRLTSMTRSLRATNARFRDAANWQPRYPSVREGYEQMACDLLADPH</sequence>
<proteinExistence type="predicted"/>
<dbReference type="OrthoDB" id="9787292at2"/>
<dbReference type="InterPro" id="IPR036291">
    <property type="entry name" value="NAD(P)-bd_dom_sf"/>
</dbReference>
<dbReference type="RefSeq" id="WP_062795769.1">
    <property type="nucleotide sequence ID" value="NZ_CBCRXS010000003.1"/>
</dbReference>
<evidence type="ECO:0000313" key="2">
    <source>
        <dbReference type="EMBL" id="RKR97275.1"/>
    </source>
</evidence>
<dbReference type="AlphaFoldDB" id="A0A495K927"/>
<name>A0A495K927_WILMA</name>
<protein>
    <submittedName>
        <fullName evidence="2">Nucleoside-diphosphate-sugar epimerase</fullName>
    </submittedName>
</protein>
<evidence type="ECO:0000259" key="1">
    <source>
        <dbReference type="Pfam" id="PF01370"/>
    </source>
</evidence>
<dbReference type="Pfam" id="PF01370">
    <property type="entry name" value="Epimerase"/>
    <property type="match status" value="1"/>
</dbReference>
<evidence type="ECO:0000313" key="3">
    <source>
        <dbReference type="Proteomes" id="UP000274762"/>
    </source>
</evidence>
<dbReference type="Proteomes" id="UP000274762">
    <property type="component" value="Unassembled WGS sequence"/>
</dbReference>
<comment type="caution">
    <text evidence="2">The sequence shown here is derived from an EMBL/GenBank/DDBJ whole genome shotgun (WGS) entry which is preliminary data.</text>
</comment>
<accession>A0A495K927</accession>
<dbReference type="InterPro" id="IPR051783">
    <property type="entry name" value="NAD(P)-dependent_oxidoreduct"/>
</dbReference>
<dbReference type="PANTHER" id="PTHR48079">
    <property type="entry name" value="PROTEIN YEEZ"/>
    <property type="match status" value="1"/>
</dbReference>
<reference evidence="2 3" key="1">
    <citation type="submission" date="2018-10" db="EMBL/GenBank/DDBJ databases">
        <title>Sequencing the genomes of 1000 actinobacteria strains.</title>
        <authorList>
            <person name="Klenk H.-P."/>
        </authorList>
    </citation>
    <scope>NUCLEOTIDE SEQUENCE [LARGE SCALE GENOMIC DNA]</scope>
    <source>
        <strain evidence="2 3">DSM 44343</strain>
    </source>
</reference>
<dbReference type="InterPro" id="IPR001509">
    <property type="entry name" value="Epimerase_deHydtase"/>
</dbReference>